<dbReference type="GO" id="GO:0015036">
    <property type="term" value="F:disulfide oxidoreductase activity"/>
    <property type="evidence" value="ECO:0007669"/>
    <property type="project" value="UniProtKB-ARBA"/>
</dbReference>
<dbReference type="OrthoDB" id="9799347at2"/>
<comment type="caution">
    <text evidence="6">The sequence shown here is derived from an EMBL/GenBank/DDBJ whole genome shotgun (WGS) entry which is preliminary data.</text>
</comment>
<reference evidence="6 7" key="1">
    <citation type="submission" date="2019-12" db="EMBL/GenBank/DDBJ databases">
        <title>Genomic-based taxomic classification of the family Erythrobacteraceae.</title>
        <authorList>
            <person name="Xu L."/>
        </authorList>
    </citation>
    <scope>NUCLEOTIDE SEQUENCE [LARGE SCALE GENOMIC DNA]</scope>
    <source>
        <strain evidence="6 7">MCCC 1A09965</strain>
    </source>
</reference>
<dbReference type="AlphaFoldDB" id="A0A844YKK1"/>
<accession>A0A844YKK1</accession>
<name>A0A844YKK1_9SPHN</name>
<dbReference type="CDD" id="cd02966">
    <property type="entry name" value="TlpA_like_family"/>
    <property type="match status" value="1"/>
</dbReference>
<proteinExistence type="predicted"/>
<evidence type="ECO:0000256" key="1">
    <source>
        <dbReference type="ARBA" id="ARBA00004196"/>
    </source>
</evidence>
<protein>
    <submittedName>
        <fullName evidence="6">Redoxin family protein</fullName>
    </submittedName>
</protein>
<keyword evidence="7" id="KW-1185">Reference proteome</keyword>
<dbReference type="InterPro" id="IPR036249">
    <property type="entry name" value="Thioredoxin-like_sf"/>
</dbReference>
<dbReference type="EMBL" id="WTYN01000002">
    <property type="protein sequence ID" value="MXO63464.1"/>
    <property type="molecule type" value="Genomic_DNA"/>
</dbReference>
<organism evidence="6 7">
    <name type="scientific">Qipengyuania oceanensis</name>
    <dbReference type="NCBI Taxonomy" id="1463597"/>
    <lineage>
        <taxon>Bacteria</taxon>
        <taxon>Pseudomonadati</taxon>
        <taxon>Pseudomonadota</taxon>
        <taxon>Alphaproteobacteria</taxon>
        <taxon>Sphingomonadales</taxon>
        <taxon>Erythrobacteraceae</taxon>
        <taxon>Qipengyuania</taxon>
    </lineage>
</organism>
<evidence type="ECO:0000256" key="2">
    <source>
        <dbReference type="ARBA" id="ARBA00022748"/>
    </source>
</evidence>
<dbReference type="PANTHER" id="PTHR42852">
    <property type="entry name" value="THIOL:DISULFIDE INTERCHANGE PROTEIN DSBE"/>
    <property type="match status" value="1"/>
</dbReference>
<dbReference type="Proteomes" id="UP000445582">
    <property type="component" value="Unassembled WGS sequence"/>
</dbReference>
<evidence type="ECO:0000256" key="4">
    <source>
        <dbReference type="ARBA" id="ARBA00023284"/>
    </source>
</evidence>
<evidence type="ECO:0000313" key="6">
    <source>
        <dbReference type="EMBL" id="MXO63464.1"/>
    </source>
</evidence>
<dbReference type="Pfam" id="PF08534">
    <property type="entry name" value="Redoxin"/>
    <property type="match status" value="1"/>
</dbReference>
<dbReference type="PANTHER" id="PTHR42852:SF6">
    <property type="entry name" value="THIOL:DISULFIDE INTERCHANGE PROTEIN DSBE"/>
    <property type="match status" value="1"/>
</dbReference>
<feature type="domain" description="Thioredoxin" evidence="5">
    <location>
        <begin position="45"/>
        <end position="208"/>
    </location>
</feature>
<dbReference type="Gene3D" id="3.40.30.10">
    <property type="entry name" value="Glutaredoxin"/>
    <property type="match status" value="1"/>
</dbReference>
<evidence type="ECO:0000259" key="5">
    <source>
        <dbReference type="PROSITE" id="PS51352"/>
    </source>
</evidence>
<keyword evidence="4" id="KW-0676">Redox-active center</keyword>
<evidence type="ECO:0000313" key="7">
    <source>
        <dbReference type="Proteomes" id="UP000445582"/>
    </source>
</evidence>
<keyword evidence="2" id="KW-0201">Cytochrome c-type biogenesis</keyword>
<dbReference type="InterPro" id="IPR013740">
    <property type="entry name" value="Redoxin"/>
</dbReference>
<dbReference type="GO" id="GO:0030313">
    <property type="term" value="C:cell envelope"/>
    <property type="evidence" value="ECO:0007669"/>
    <property type="project" value="UniProtKB-SubCell"/>
</dbReference>
<comment type="subcellular location">
    <subcellularLocation>
        <location evidence="1">Cell envelope</location>
    </subcellularLocation>
</comment>
<gene>
    <name evidence="6" type="ORF">GRI48_10615</name>
</gene>
<dbReference type="GO" id="GO:0017004">
    <property type="term" value="P:cytochrome complex assembly"/>
    <property type="evidence" value="ECO:0007669"/>
    <property type="project" value="UniProtKB-KW"/>
</dbReference>
<dbReference type="PROSITE" id="PS51352">
    <property type="entry name" value="THIOREDOXIN_2"/>
    <property type="match status" value="1"/>
</dbReference>
<sequence>MIALGPSAKRPPHIWLEPFELSRSLLTLALAALLLTGGCDREAPQEAQENAPSPEATGALTGTIDAEYAGELMPAIALTNPSGGALNTGALQGEPVLVNLWATWCAPCVAEMPLLDELAAEYDGRLRVVTVSQDLTGAKAVEPFFAARRFTHLEPWLDPETAFGFALGDVALPTTVLYDAAGQEVWRVQGGYDWGSEEARAAIDTAIGG</sequence>
<dbReference type="InterPro" id="IPR013766">
    <property type="entry name" value="Thioredoxin_domain"/>
</dbReference>
<dbReference type="PROSITE" id="PS00194">
    <property type="entry name" value="THIOREDOXIN_1"/>
    <property type="match status" value="1"/>
</dbReference>
<dbReference type="InterPro" id="IPR050553">
    <property type="entry name" value="Thioredoxin_ResA/DsbE_sf"/>
</dbReference>
<evidence type="ECO:0000256" key="3">
    <source>
        <dbReference type="ARBA" id="ARBA00023157"/>
    </source>
</evidence>
<keyword evidence="3" id="KW-1015">Disulfide bond</keyword>
<dbReference type="SUPFAM" id="SSF52833">
    <property type="entry name" value="Thioredoxin-like"/>
    <property type="match status" value="1"/>
</dbReference>
<dbReference type="InterPro" id="IPR017937">
    <property type="entry name" value="Thioredoxin_CS"/>
</dbReference>